<evidence type="ECO:0000256" key="5">
    <source>
        <dbReference type="ARBA" id="ARBA00022771"/>
    </source>
</evidence>
<keyword evidence="5" id="KW-0863">Zinc-finger</keyword>
<evidence type="ECO:0000256" key="3">
    <source>
        <dbReference type="ARBA" id="ARBA00022723"/>
    </source>
</evidence>
<keyword evidence="4" id="KW-0677">Repeat</keyword>
<accession>A0A0V1Q0F2</accession>
<reference evidence="11 12" key="1">
    <citation type="submission" date="2015-11" db="EMBL/GenBank/DDBJ databases">
        <title>The genome of Debaryomyces fabryi.</title>
        <authorList>
            <person name="Tafer H."/>
            <person name="Lopandic K."/>
        </authorList>
    </citation>
    <scope>NUCLEOTIDE SEQUENCE [LARGE SCALE GENOMIC DNA]</scope>
    <source>
        <strain evidence="11 12">CBS 789</strain>
    </source>
</reference>
<feature type="domain" description="RNA-binding Nab2-type zinc finger" evidence="9">
    <location>
        <begin position="236"/>
        <end position="264"/>
    </location>
</feature>
<dbReference type="GeneID" id="26839226"/>
<feature type="region of interest" description="Disordered" evidence="8">
    <location>
        <begin position="84"/>
        <end position="183"/>
    </location>
</feature>
<dbReference type="PANTHER" id="PTHR14738">
    <property type="entry name" value="ZINC FINGER CCCH DOMAIN-CONTAINING PROTEIN 14"/>
    <property type="match status" value="1"/>
</dbReference>
<dbReference type="GO" id="GO:0008270">
    <property type="term" value="F:zinc ion binding"/>
    <property type="evidence" value="ECO:0007669"/>
    <property type="project" value="UniProtKB-KW"/>
</dbReference>
<feature type="domain" description="Nab2 type CCCH zinc finger 4" evidence="10">
    <location>
        <begin position="308"/>
        <end position="336"/>
    </location>
</feature>
<name>A0A0V1Q0F2_9ASCO</name>
<gene>
    <name evidence="11" type="ORF">AC631_02217</name>
</gene>
<dbReference type="Pfam" id="PF21457">
    <property type="entry name" value="zf-CCCH_2-like_3"/>
    <property type="match status" value="1"/>
</dbReference>
<evidence type="ECO:0000259" key="9">
    <source>
        <dbReference type="Pfam" id="PF21457"/>
    </source>
</evidence>
<dbReference type="InterPro" id="IPR040366">
    <property type="entry name" value="Nab2/ZC3H14"/>
</dbReference>
<protein>
    <recommendedName>
        <fullName evidence="13">Nuclear polyadenylated RNA-binding protein NAB2</fullName>
    </recommendedName>
</protein>
<evidence type="ECO:0000313" key="11">
    <source>
        <dbReference type="EMBL" id="KSA02004.1"/>
    </source>
</evidence>
<comment type="similarity">
    <text evidence="2">Belongs to the ZC3H14 family.</text>
</comment>
<proteinExistence type="inferred from homology"/>
<evidence type="ECO:0000256" key="1">
    <source>
        <dbReference type="ARBA" id="ARBA00004123"/>
    </source>
</evidence>
<dbReference type="AlphaFoldDB" id="A0A0V1Q0F2"/>
<feature type="compositionally biased region" description="Low complexity" evidence="8">
    <location>
        <begin position="84"/>
        <end position="123"/>
    </location>
</feature>
<dbReference type="InterPro" id="IPR048410">
    <property type="entry name" value="Znf-CCCH_2-like_3"/>
</dbReference>
<dbReference type="EMBL" id="LMYN01000037">
    <property type="protein sequence ID" value="KSA02004.1"/>
    <property type="molecule type" value="Genomic_DNA"/>
</dbReference>
<dbReference type="OrthoDB" id="438553at2759"/>
<evidence type="ECO:0000256" key="8">
    <source>
        <dbReference type="SAM" id="MobiDB-lite"/>
    </source>
</evidence>
<dbReference type="Gene3D" id="1.10.340.40">
    <property type="entry name" value="Nuclear abundant poly(A) RNA-bind protein 2, N-terminal domain"/>
    <property type="match status" value="1"/>
</dbReference>
<organism evidence="11 12">
    <name type="scientific">Debaryomyces fabryi</name>
    <dbReference type="NCBI Taxonomy" id="58627"/>
    <lineage>
        <taxon>Eukaryota</taxon>
        <taxon>Fungi</taxon>
        <taxon>Dikarya</taxon>
        <taxon>Ascomycota</taxon>
        <taxon>Saccharomycotina</taxon>
        <taxon>Pichiomycetes</taxon>
        <taxon>Debaryomycetaceae</taxon>
        <taxon>Debaryomyces</taxon>
    </lineage>
</organism>
<keyword evidence="6" id="KW-0862">Zinc</keyword>
<evidence type="ECO:0000256" key="6">
    <source>
        <dbReference type="ARBA" id="ARBA00022833"/>
    </source>
</evidence>
<evidence type="ECO:0008006" key="13">
    <source>
        <dbReference type="Google" id="ProtNLM"/>
    </source>
</evidence>
<evidence type="ECO:0000256" key="4">
    <source>
        <dbReference type="ARBA" id="ARBA00022737"/>
    </source>
</evidence>
<dbReference type="GO" id="GO:0008143">
    <property type="term" value="F:poly(A) binding"/>
    <property type="evidence" value="ECO:0007669"/>
    <property type="project" value="InterPro"/>
</dbReference>
<dbReference type="InterPro" id="IPR049017">
    <property type="entry name" value="Nab2_Znf4"/>
</dbReference>
<dbReference type="GO" id="GO:0005634">
    <property type="term" value="C:nucleus"/>
    <property type="evidence" value="ECO:0007669"/>
    <property type="project" value="UniProtKB-SubCell"/>
</dbReference>
<comment type="subcellular location">
    <subcellularLocation>
        <location evidence="1">Nucleus</location>
    </subcellularLocation>
</comment>
<dbReference type="FunFam" id="4.10.1000.40:FF:000003">
    <property type="entry name" value="Nuclear polyadenylated RNA-binding protein NAB2"/>
    <property type="match status" value="1"/>
</dbReference>
<dbReference type="RefSeq" id="XP_015468106.1">
    <property type="nucleotide sequence ID" value="XM_015611047.1"/>
</dbReference>
<feature type="compositionally biased region" description="Low complexity" evidence="8">
    <location>
        <begin position="153"/>
        <end position="163"/>
    </location>
</feature>
<keyword evidence="7" id="KW-0539">Nucleus</keyword>
<keyword evidence="3" id="KW-0479">Metal-binding</keyword>
<dbReference type="Gene3D" id="4.10.1000.40">
    <property type="match status" value="3"/>
</dbReference>
<feature type="compositionally biased region" description="Polar residues" evidence="8">
    <location>
        <begin position="428"/>
        <end position="443"/>
    </location>
</feature>
<evidence type="ECO:0000256" key="7">
    <source>
        <dbReference type="ARBA" id="ARBA00023242"/>
    </source>
</evidence>
<dbReference type="GO" id="GO:0043488">
    <property type="term" value="P:regulation of mRNA stability"/>
    <property type="evidence" value="ECO:0007669"/>
    <property type="project" value="InterPro"/>
</dbReference>
<dbReference type="InterPro" id="IPR043094">
    <property type="entry name" value="Nab2/ZC3H14_N_sf"/>
</dbReference>
<comment type="caution">
    <text evidence="11">The sequence shown here is derived from an EMBL/GenBank/DDBJ whole genome shotgun (WGS) entry which is preliminary data.</text>
</comment>
<evidence type="ECO:0000259" key="10">
    <source>
        <dbReference type="Pfam" id="PF21803"/>
    </source>
</evidence>
<dbReference type="PANTHER" id="PTHR14738:SF29">
    <property type="entry name" value="ZINC FINGER CCCH DOMAIN-CONTAINING PROTEIN 14"/>
    <property type="match status" value="1"/>
</dbReference>
<dbReference type="GO" id="GO:0005737">
    <property type="term" value="C:cytoplasm"/>
    <property type="evidence" value="ECO:0007669"/>
    <property type="project" value="TreeGrafter"/>
</dbReference>
<keyword evidence="12" id="KW-1185">Reference proteome</keyword>
<evidence type="ECO:0000256" key="2">
    <source>
        <dbReference type="ARBA" id="ARBA00008423"/>
    </source>
</evidence>
<sequence length="462" mass="51522">MSGFDPEGPIGQQLKASLVVELSNKFNIADDAEDVSEFILVLIGSNKTASEISAEVRELVDIPIDEAFVNTIFAEIQRLMTQGQGVQQQPVPEQAQQPPQQQDPQMQTQQPVEQPVQQSQEVSQLEHSMEDALAQPQQHDMPMNLPTGPKGLQNRNQHPNNNRHNTRGGISKNSNNRNGPKKSFAMQNPGNFEKVLAMSNSNVTNLKQFIQKPAKGRCRDFPYCNNKECQFSHPTKLCFAFPNCSNAPGTCNYLHPGEDDELMAKLAKSKQEYMEKKKNTESAGTIGICKFGMLCSKDICPFGHPTPANKEAKVLVLQWCPEGKMCQDVNCTKAHPSPNYQAPPIEMKPKPKPAQPELILEQCKFGPSCTNLKCPRRHATTPVVCREGANCVRIDCFFSHPIDEDCRFGINCTNKTCMFRHPEGRNLPNPSNTWSKDSENATNQRAFAVPEDQVMEQATQES</sequence>
<dbReference type="Pfam" id="PF14608">
    <property type="entry name" value="zf-CCCH_2"/>
    <property type="match status" value="5"/>
</dbReference>
<dbReference type="Pfam" id="PF21803">
    <property type="entry name" value="Nab2-zf4"/>
    <property type="match status" value="1"/>
</dbReference>
<dbReference type="Proteomes" id="UP000054251">
    <property type="component" value="Unassembled WGS sequence"/>
</dbReference>
<feature type="region of interest" description="Disordered" evidence="8">
    <location>
        <begin position="424"/>
        <end position="443"/>
    </location>
</feature>
<evidence type="ECO:0000313" key="12">
    <source>
        <dbReference type="Proteomes" id="UP000054251"/>
    </source>
</evidence>